<dbReference type="GO" id="GO:0006935">
    <property type="term" value="P:chemotaxis"/>
    <property type="evidence" value="ECO:0007669"/>
    <property type="project" value="UniProtKB-KW"/>
</dbReference>
<sequence length="151" mass="15967">MQAASAGIAGKALMVVVDEVQRLAENSREAAADIEGLVNNIQLETADTMQAINTVIGDVVAGTQLAQQAGETMQTTRSNTETLVNAVAHIARQAREQTEVTEQLRFRAVSIDASASTTNAKMQQQAQLSETLVSAAALLQTAIAQFKLAEI</sequence>
<dbReference type="InterPro" id="IPR004089">
    <property type="entry name" value="MCPsignal_dom"/>
</dbReference>
<dbReference type="PANTHER" id="PTHR43531:SF11">
    <property type="entry name" value="METHYL-ACCEPTING CHEMOTAXIS PROTEIN 3"/>
    <property type="match status" value="1"/>
</dbReference>
<keyword evidence="3" id="KW-0807">Transducer</keyword>
<dbReference type="SUPFAM" id="SSF58104">
    <property type="entry name" value="Methyl-accepting chemotaxis protein (MCP) signaling domain"/>
    <property type="match status" value="1"/>
</dbReference>
<evidence type="ECO:0000313" key="5">
    <source>
        <dbReference type="EMBL" id="KJV07245.1"/>
    </source>
</evidence>
<dbReference type="AlphaFoldDB" id="A0A0F3IKH9"/>
<dbReference type="Proteomes" id="UP000033684">
    <property type="component" value="Unassembled WGS sequence"/>
</dbReference>
<comment type="similarity">
    <text evidence="2">Belongs to the methyl-accepting chemotaxis (MCP) protein family.</text>
</comment>
<feature type="domain" description="Methyl-accepting transducer" evidence="4">
    <location>
        <begin position="1"/>
        <end position="112"/>
    </location>
</feature>
<dbReference type="GO" id="GO:0005886">
    <property type="term" value="C:plasma membrane"/>
    <property type="evidence" value="ECO:0007669"/>
    <property type="project" value="TreeGrafter"/>
</dbReference>
<dbReference type="PANTHER" id="PTHR43531">
    <property type="entry name" value="PROTEIN ICFG"/>
    <property type="match status" value="1"/>
</dbReference>
<proteinExistence type="inferred from homology"/>
<organism evidence="5 6">
    <name type="scientific">Methylocucumis oryzae</name>
    <dbReference type="NCBI Taxonomy" id="1632867"/>
    <lineage>
        <taxon>Bacteria</taxon>
        <taxon>Pseudomonadati</taxon>
        <taxon>Pseudomonadota</taxon>
        <taxon>Gammaproteobacteria</taxon>
        <taxon>Methylococcales</taxon>
        <taxon>Methylococcaceae</taxon>
        <taxon>Methylocucumis</taxon>
    </lineage>
</organism>
<dbReference type="GO" id="GO:0004888">
    <property type="term" value="F:transmembrane signaling receptor activity"/>
    <property type="evidence" value="ECO:0007669"/>
    <property type="project" value="TreeGrafter"/>
</dbReference>
<name>A0A0F3IKH9_9GAMM</name>
<evidence type="ECO:0000256" key="2">
    <source>
        <dbReference type="ARBA" id="ARBA00029447"/>
    </source>
</evidence>
<dbReference type="EMBL" id="LAJX01000050">
    <property type="protein sequence ID" value="KJV07245.1"/>
    <property type="molecule type" value="Genomic_DNA"/>
</dbReference>
<keyword evidence="1" id="KW-0145">Chemotaxis</keyword>
<dbReference type="Gene3D" id="1.10.287.950">
    <property type="entry name" value="Methyl-accepting chemotaxis protein"/>
    <property type="match status" value="1"/>
</dbReference>
<protein>
    <recommendedName>
        <fullName evidence="4">Methyl-accepting transducer domain-containing protein</fullName>
    </recommendedName>
</protein>
<dbReference type="PROSITE" id="PS50111">
    <property type="entry name" value="CHEMOTAXIS_TRANSDUC_2"/>
    <property type="match status" value="1"/>
</dbReference>
<dbReference type="GO" id="GO:0007165">
    <property type="term" value="P:signal transduction"/>
    <property type="evidence" value="ECO:0007669"/>
    <property type="project" value="UniProtKB-KW"/>
</dbReference>
<evidence type="ECO:0000256" key="1">
    <source>
        <dbReference type="ARBA" id="ARBA00022500"/>
    </source>
</evidence>
<reference evidence="5 6" key="2">
    <citation type="journal article" date="2016" name="Microb. Ecol.">
        <title>Genome Characteristics of a Novel Type I Methanotroph (Sn10-6) Isolated from a Flooded Indian Rice Field.</title>
        <authorList>
            <person name="Rahalkar M.C."/>
            <person name="Pandit P.S."/>
            <person name="Dhakephalkar P.K."/>
            <person name="Pore S."/>
            <person name="Arora P."/>
            <person name="Kapse N."/>
        </authorList>
    </citation>
    <scope>NUCLEOTIDE SEQUENCE [LARGE SCALE GENOMIC DNA]</scope>
    <source>
        <strain evidence="5 6">Sn10-6</strain>
    </source>
</reference>
<dbReference type="PATRIC" id="fig|1632867.3.peg.4594"/>
<evidence type="ECO:0000313" key="6">
    <source>
        <dbReference type="Proteomes" id="UP000033684"/>
    </source>
</evidence>
<accession>A0A0F3IKH9</accession>
<reference evidence="6" key="1">
    <citation type="submission" date="2015-03" db="EMBL/GenBank/DDBJ databases">
        <title>Draft genome sequence of a novel methanotroph (Sn10-6) isolated from flooded ricefield rhizosphere in India.</title>
        <authorList>
            <person name="Pandit P.S."/>
            <person name="Pore S.D."/>
            <person name="Arora P."/>
            <person name="Kapse N.G."/>
            <person name="Dhakephalkar P.K."/>
            <person name="Rahalkar M.C."/>
        </authorList>
    </citation>
    <scope>NUCLEOTIDE SEQUENCE [LARGE SCALE GENOMIC DNA]</scope>
    <source>
        <strain evidence="6">Sn10-6</strain>
    </source>
</reference>
<gene>
    <name evidence="5" type="ORF">VZ94_05990</name>
</gene>
<evidence type="ECO:0000256" key="3">
    <source>
        <dbReference type="PROSITE-ProRule" id="PRU00284"/>
    </source>
</evidence>
<dbReference type="InterPro" id="IPR051310">
    <property type="entry name" value="MCP_chemotaxis"/>
</dbReference>
<keyword evidence="6" id="KW-1185">Reference proteome</keyword>
<evidence type="ECO:0000259" key="4">
    <source>
        <dbReference type="PROSITE" id="PS50111"/>
    </source>
</evidence>
<dbReference type="Pfam" id="PF00015">
    <property type="entry name" value="MCPsignal"/>
    <property type="match status" value="1"/>
</dbReference>
<comment type="caution">
    <text evidence="5">The sequence shown here is derived from an EMBL/GenBank/DDBJ whole genome shotgun (WGS) entry which is preliminary data.</text>
</comment>